<sequence>MSILMGSMTSKPTVFALGPGGLPLHIRGPDLVLTTPGTERFEERRRLRICSPGQMVVQILCFIACFTANLVVKI</sequence>
<keyword evidence="1" id="KW-1133">Transmembrane helix</keyword>
<dbReference type="RefSeq" id="WP_129888144.1">
    <property type="nucleotide sequence ID" value="NZ_CP035758.1"/>
</dbReference>
<evidence type="ECO:0000313" key="3">
    <source>
        <dbReference type="Proteomes" id="UP000290365"/>
    </source>
</evidence>
<dbReference type="KEGG" id="kbs:EPA93_14130"/>
<reference evidence="2 3" key="1">
    <citation type="submission" date="2019-01" db="EMBL/GenBank/DDBJ databases">
        <title>Ktedonosporobacter rubrisoli SCAWS-G2.</title>
        <authorList>
            <person name="Huang Y."/>
            <person name="Yan B."/>
        </authorList>
    </citation>
    <scope>NUCLEOTIDE SEQUENCE [LARGE SCALE GENOMIC DNA]</scope>
    <source>
        <strain evidence="2 3">SCAWS-G2</strain>
    </source>
</reference>
<accession>A0A4V0YYQ9</accession>
<dbReference type="Proteomes" id="UP000290365">
    <property type="component" value="Chromosome"/>
</dbReference>
<dbReference type="AlphaFoldDB" id="A0A4V0YYQ9"/>
<keyword evidence="1" id="KW-0812">Transmembrane</keyword>
<keyword evidence="1" id="KW-0472">Membrane</keyword>
<organism evidence="2 3">
    <name type="scientific">Ktedonosporobacter rubrisoli</name>
    <dbReference type="NCBI Taxonomy" id="2509675"/>
    <lineage>
        <taxon>Bacteria</taxon>
        <taxon>Bacillati</taxon>
        <taxon>Chloroflexota</taxon>
        <taxon>Ktedonobacteria</taxon>
        <taxon>Ktedonobacterales</taxon>
        <taxon>Ktedonosporobacteraceae</taxon>
        <taxon>Ktedonosporobacter</taxon>
    </lineage>
</organism>
<gene>
    <name evidence="2" type="ORF">EPA93_14130</name>
</gene>
<keyword evidence="3" id="KW-1185">Reference proteome</keyword>
<name>A0A4V0YYQ9_KTERU</name>
<evidence type="ECO:0000313" key="2">
    <source>
        <dbReference type="EMBL" id="QBD77081.1"/>
    </source>
</evidence>
<proteinExistence type="predicted"/>
<feature type="transmembrane region" description="Helical" evidence="1">
    <location>
        <begin position="55"/>
        <end position="72"/>
    </location>
</feature>
<evidence type="ECO:0000256" key="1">
    <source>
        <dbReference type="SAM" id="Phobius"/>
    </source>
</evidence>
<dbReference type="EMBL" id="CP035758">
    <property type="protein sequence ID" value="QBD77081.1"/>
    <property type="molecule type" value="Genomic_DNA"/>
</dbReference>
<protein>
    <submittedName>
        <fullName evidence="2">Uncharacterized protein</fullName>
    </submittedName>
</protein>